<dbReference type="GeneTree" id="ENSGT00940000177425"/>
<evidence type="ECO:0008006" key="4">
    <source>
        <dbReference type="Google" id="ProtNLM"/>
    </source>
</evidence>
<feature type="transmembrane region" description="Helical" evidence="1">
    <location>
        <begin position="61"/>
        <end position="80"/>
    </location>
</feature>
<keyword evidence="1" id="KW-0812">Transmembrane</keyword>
<sequence length="135" mass="14965">MMIEYKALESPDFDKSHHIIMRMASSEELTESSVLGRRVPCPELDPNTPEPPRWAYIHKPIIVMVMGALMLGAGAVLILLHSSGVTDTPHATAPVCLSIGMMFVVVGLVWIPILKDKKDHSSDFLRSTLKLFLNI</sequence>
<keyword evidence="3" id="KW-1185">Reference proteome</keyword>
<proteinExistence type="predicted"/>
<protein>
    <recommendedName>
        <fullName evidence="4">Phosphoinositide-interacting protein</fullName>
    </recommendedName>
</protein>
<reference evidence="2" key="1">
    <citation type="submission" date="2025-08" db="UniProtKB">
        <authorList>
            <consortium name="Ensembl"/>
        </authorList>
    </citation>
    <scope>IDENTIFICATION</scope>
</reference>
<organism evidence="2 3">
    <name type="scientific">Oncorhynchus tshawytscha</name>
    <name type="common">Chinook salmon</name>
    <name type="synonym">Salmo tshawytscha</name>
    <dbReference type="NCBI Taxonomy" id="74940"/>
    <lineage>
        <taxon>Eukaryota</taxon>
        <taxon>Metazoa</taxon>
        <taxon>Chordata</taxon>
        <taxon>Craniata</taxon>
        <taxon>Vertebrata</taxon>
        <taxon>Euteleostomi</taxon>
        <taxon>Actinopterygii</taxon>
        <taxon>Neopterygii</taxon>
        <taxon>Teleostei</taxon>
        <taxon>Protacanthopterygii</taxon>
        <taxon>Salmoniformes</taxon>
        <taxon>Salmonidae</taxon>
        <taxon>Salmoninae</taxon>
        <taxon>Oncorhynchus</taxon>
    </lineage>
</organism>
<feature type="transmembrane region" description="Helical" evidence="1">
    <location>
        <begin position="92"/>
        <end position="114"/>
    </location>
</feature>
<keyword evidence="1" id="KW-1133">Transmembrane helix</keyword>
<accession>A0A8C8K065</accession>
<dbReference type="Ensembl" id="ENSOTST00005107029.2">
    <property type="protein sequence ID" value="ENSOTSP00005098929.1"/>
    <property type="gene ID" value="ENSOTSG00005045661.2"/>
</dbReference>
<keyword evidence="1" id="KW-0472">Membrane</keyword>
<evidence type="ECO:0000256" key="1">
    <source>
        <dbReference type="SAM" id="Phobius"/>
    </source>
</evidence>
<dbReference type="Pfam" id="PF15099">
    <property type="entry name" value="PIRT"/>
    <property type="match status" value="1"/>
</dbReference>
<dbReference type="InterPro" id="IPR028068">
    <property type="entry name" value="PIRT"/>
</dbReference>
<reference evidence="2" key="2">
    <citation type="submission" date="2025-09" db="UniProtKB">
        <authorList>
            <consortium name="Ensembl"/>
        </authorList>
    </citation>
    <scope>IDENTIFICATION</scope>
</reference>
<evidence type="ECO:0000313" key="3">
    <source>
        <dbReference type="Proteomes" id="UP000694402"/>
    </source>
</evidence>
<name>A0A8C8K065_ONCTS</name>
<dbReference type="AlphaFoldDB" id="A0A8C8K065"/>
<evidence type="ECO:0000313" key="2">
    <source>
        <dbReference type="Ensembl" id="ENSOTSP00005098929.1"/>
    </source>
</evidence>
<dbReference type="Proteomes" id="UP000694402">
    <property type="component" value="Unassembled WGS sequence"/>
</dbReference>